<protein>
    <submittedName>
        <fullName evidence="1">Uncharacterized protein</fullName>
    </submittedName>
</protein>
<organism evidence="1 2">
    <name type="scientific">Paramecium octaurelia</name>
    <dbReference type="NCBI Taxonomy" id="43137"/>
    <lineage>
        <taxon>Eukaryota</taxon>
        <taxon>Sar</taxon>
        <taxon>Alveolata</taxon>
        <taxon>Ciliophora</taxon>
        <taxon>Intramacronucleata</taxon>
        <taxon>Oligohymenophorea</taxon>
        <taxon>Peniculida</taxon>
        <taxon>Parameciidae</taxon>
        <taxon>Paramecium</taxon>
    </lineage>
</organism>
<accession>A0A8S1WXR5</accession>
<sequence>MNQNFTKQCSLHKGQEIIALNQSKQEIENKQLCLKCLAETSKQKVILISESLEQIGEITSNLKQERHTQQEKNVQVIKDLMDKVQNIKDSYLQQFEKISYTLERWVQMISNQEEEFNEKIDSVSCIDIGEFVNFVQELGTQKLSYNEEFKIDLKQKLEALIENNIISNCIQSLQNLDAIKNEFQVSDDDNDFKIECEQHQKEKIILFDLSEVRALKKRIACVQCVDEFPSTKYKSIKFVQGKWKQIQTEKQENMNNNCKNLKLKVDEIIDCFDQIELQNKILTNIQRKQRLKIIYCNKIGVTFLKKKFVKLQKIQVNQTKVNQFRIL</sequence>
<evidence type="ECO:0000313" key="2">
    <source>
        <dbReference type="Proteomes" id="UP000683925"/>
    </source>
</evidence>
<dbReference type="Proteomes" id="UP000683925">
    <property type="component" value="Unassembled WGS sequence"/>
</dbReference>
<comment type="caution">
    <text evidence="1">The sequence shown here is derived from an EMBL/GenBank/DDBJ whole genome shotgun (WGS) entry which is preliminary data.</text>
</comment>
<dbReference type="AlphaFoldDB" id="A0A8S1WXR5"/>
<gene>
    <name evidence="1" type="ORF">POCTA_138.1.T1070188</name>
</gene>
<reference evidence="1" key="1">
    <citation type="submission" date="2021-01" db="EMBL/GenBank/DDBJ databases">
        <authorList>
            <consortium name="Genoscope - CEA"/>
            <person name="William W."/>
        </authorList>
    </citation>
    <scope>NUCLEOTIDE SEQUENCE</scope>
</reference>
<evidence type="ECO:0000313" key="1">
    <source>
        <dbReference type="EMBL" id="CAD8194854.1"/>
    </source>
</evidence>
<dbReference type="EMBL" id="CAJJDP010000107">
    <property type="protein sequence ID" value="CAD8194854.1"/>
    <property type="molecule type" value="Genomic_DNA"/>
</dbReference>
<keyword evidence="2" id="KW-1185">Reference proteome</keyword>
<proteinExistence type="predicted"/>
<name>A0A8S1WXR5_PAROT</name>